<gene>
    <name evidence="1" type="ORF">MA16_Dca015521</name>
</gene>
<name>A0A2I0WHM4_9ASPA</name>
<protein>
    <submittedName>
        <fullName evidence="1">Uncharacterized protein</fullName>
    </submittedName>
</protein>
<accession>A0A2I0WHM4</accession>
<sequence length="54" mass="6471">MLYGAECWPLKEKHDTKLSLAEMRMLRCMSGFTLRDRIQNEHIREKGWSSSSRR</sequence>
<evidence type="ECO:0000313" key="1">
    <source>
        <dbReference type="EMBL" id="PKU75165.1"/>
    </source>
</evidence>
<keyword evidence="2" id="KW-1185">Reference proteome</keyword>
<dbReference type="EMBL" id="KZ502638">
    <property type="protein sequence ID" value="PKU75165.1"/>
    <property type="molecule type" value="Genomic_DNA"/>
</dbReference>
<proteinExistence type="predicted"/>
<reference evidence="1 2" key="1">
    <citation type="journal article" date="2016" name="Sci. Rep.">
        <title>The Dendrobium catenatum Lindl. genome sequence provides insights into polysaccharide synthase, floral development and adaptive evolution.</title>
        <authorList>
            <person name="Zhang G.Q."/>
            <person name="Xu Q."/>
            <person name="Bian C."/>
            <person name="Tsai W.C."/>
            <person name="Yeh C.M."/>
            <person name="Liu K.W."/>
            <person name="Yoshida K."/>
            <person name="Zhang L.S."/>
            <person name="Chang S.B."/>
            <person name="Chen F."/>
            <person name="Shi Y."/>
            <person name="Su Y.Y."/>
            <person name="Zhang Y.Q."/>
            <person name="Chen L.J."/>
            <person name="Yin Y."/>
            <person name="Lin M."/>
            <person name="Huang H."/>
            <person name="Deng H."/>
            <person name="Wang Z.W."/>
            <person name="Zhu S.L."/>
            <person name="Zhao X."/>
            <person name="Deng C."/>
            <person name="Niu S.C."/>
            <person name="Huang J."/>
            <person name="Wang M."/>
            <person name="Liu G.H."/>
            <person name="Yang H.J."/>
            <person name="Xiao X.J."/>
            <person name="Hsiao Y.Y."/>
            <person name="Wu W.L."/>
            <person name="Chen Y.Y."/>
            <person name="Mitsuda N."/>
            <person name="Ohme-Takagi M."/>
            <person name="Luo Y.B."/>
            <person name="Van de Peer Y."/>
            <person name="Liu Z.J."/>
        </authorList>
    </citation>
    <scope>NUCLEOTIDE SEQUENCE [LARGE SCALE GENOMIC DNA]</scope>
    <source>
        <tissue evidence="1">The whole plant</tissue>
    </source>
</reference>
<dbReference type="Proteomes" id="UP000233837">
    <property type="component" value="Unassembled WGS sequence"/>
</dbReference>
<organism evidence="1 2">
    <name type="scientific">Dendrobium catenatum</name>
    <dbReference type="NCBI Taxonomy" id="906689"/>
    <lineage>
        <taxon>Eukaryota</taxon>
        <taxon>Viridiplantae</taxon>
        <taxon>Streptophyta</taxon>
        <taxon>Embryophyta</taxon>
        <taxon>Tracheophyta</taxon>
        <taxon>Spermatophyta</taxon>
        <taxon>Magnoliopsida</taxon>
        <taxon>Liliopsida</taxon>
        <taxon>Asparagales</taxon>
        <taxon>Orchidaceae</taxon>
        <taxon>Epidendroideae</taxon>
        <taxon>Malaxideae</taxon>
        <taxon>Dendrobiinae</taxon>
        <taxon>Dendrobium</taxon>
    </lineage>
</organism>
<dbReference type="AlphaFoldDB" id="A0A2I0WHM4"/>
<evidence type="ECO:0000313" key="2">
    <source>
        <dbReference type="Proteomes" id="UP000233837"/>
    </source>
</evidence>
<reference evidence="1 2" key="2">
    <citation type="journal article" date="2017" name="Nature">
        <title>The Apostasia genome and the evolution of orchids.</title>
        <authorList>
            <person name="Zhang G.Q."/>
            <person name="Liu K.W."/>
            <person name="Li Z."/>
            <person name="Lohaus R."/>
            <person name="Hsiao Y.Y."/>
            <person name="Niu S.C."/>
            <person name="Wang J.Y."/>
            <person name="Lin Y.C."/>
            <person name="Xu Q."/>
            <person name="Chen L.J."/>
            <person name="Yoshida K."/>
            <person name="Fujiwara S."/>
            <person name="Wang Z.W."/>
            <person name="Zhang Y.Q."/>
            <person name="Mitsuda N."/>
            <person name="Wang M."/>
            <person name="Liu G.H."/>
            <person name="Pecoraro L."/>
            <person name="Huang H.X."/>
            <person name="Xiao X.J."/>
            <person name="Lin M."/>
            <person name="Wu X.Y."/>
            <person name="Wu W.L."/>
            <person name="Chen Y.Y."/>
            <person name="Chang S.B."/>
            <person name="Sakamoto S."/>
            <person name="Ohme-Takagi M."/>
            <person name="Yagi M."/>
            <person name="Zeng S.J."/>
            <person name="Shen C.Y."/>
            <person name="Yeh C.M."/>
            <person name="Luo Y.B."/>
            <person name="Tsai W.C."/>
            <person name="Van de Peer Y."/>
            <person name="Liu Z.J."/>
        </authorList>
    </citation>
    <scope>NUCLEOTIDE SEQUENCE [LARGE SCALE GENOMIC DNA]</scope>
    <source>
        <tissue evidence="1">The whole plant</tissue>
    </source>
</reference>